<keyword evidence="3" id="KW-1185">Reference proteome</keyword>
<accession>A0A0M3K2D3</accession>
<evidence type="ECO:0000313" key="4">
    <source>
        <dbReference type="WBParaSite" id="ASIM_0001507001-mRNA-1"/>
    </source>
</evidence>
<organism evidence="4">
    <name type="scientific">Anisakis simplex</name>
    <name type="common">Herring worm</name>
    <dbReference type="NCBI Taxonomy" id="6269"/>
    <lineage>
        <taxon>Eukaryota</taxon>
        <taxon>Metazoa</taxon>
        <taxon>Ecdysozoa</taxon>
        <taxon>Nematoda</taxon>
        <taxon>Chromadorea</taxon>
        <taxon>Rhabditida</taxon>
        <taxon>Spirurina</taxon>
        <taxon>Ascaridomorpha</taxon>
        <taxon>Ascaridoidea</taxon>
        <taxon>Anisakidae</taxon>
        <taxon>Anisakis</taxon>
        <taxon>Anisakis simplex complex</taxon>
    </lineage>
</organism>
<feature type="compositionally biased region" description="Polar residues" evidence="1">
    <location>
        <begin position="260"/>
        <end position="276"/>
    </location>
</feature>
<name>A0A0M3K2D3_ANISI</name>
<dbReference type="WBParaSite" id="ASIM_0001507001-mRNA-1">
    <property type="protein sequence ID" value="ASIM_0001507001-mRNA-1"/>
    <property type="gene ID" value="ASIM_0001507001"/>
</dbReference>
<sequence>MATSYVPSDQRIIPTDEMELMLGSLNKVLECLTKCSYDFEQIRWQVLKFVTYRDAIGKVDEFRSVFNTYRVSLNNGIDDLIRVFTQSLQNTSYPRKIANDDVQLIHTADNTQLPSSSFSPIINHNNNDLTDNRITIHPLLPPQIDDDSFSKNTDESVMNGSICLNSTQQRSDVRVVQEQLPQNNDELSNQNGGIRAEDIMEIVEDSLDNIDVFTGTDNDNAHNNNSSNSSKVIDKEQMEEGMEDDENNNGMVSEGLVASETESSLQKEIGSEQNTTSERRTDSGDLEKA</sequence>
<evidence type="ECO:0000256" key="1">
    <source>
        <dbReference type="SAM" id="MobiDB-lite"/>
    </source>
</evidence>
<proteinExistence type="predicted"/>
<feature type="compositionally biased region" description="Basic and acidic residues" evidence="1">
    <location>
        <begin position="277"/>
        <end position="289"/>
    </location>
</feature>
<feature type="region of interest" description="Disordered" evidence="1">
    <location>
        <begin position="211"/>
        <end position="289"/>
    </location>
</feature>
<evidence type="ECO:0000313" key="3">
    <source>
        <dbReference type="Proteomes" id="UP000267096"/>
    </source>
</evidence>
<dbReference type="AlphaFoldDB" id="A0A0M3K2D3"/>
<protein>
    <submittedName>
        <fullName evidence="4">L27 domain-containing protein</fullName>
    </submittedName>
</protein>
<dbReference type="Proteomes" id="UP000267096">
    <property type="component" value="Unassembled WGS sequence"/>
</dbReference>
<reference evidence="4" key="1">
    <citation type="submission" date="2017-02" db="UniProtKB">
        <authorList>
            <consortium name="WormBaseParasite"/>
        </authorList>
    </citation>
    <scope>IDENTIFICATION</scope>
</reference>
<evidence type="ECO:0000313" key="2">
    <source>
        <dbReference type="EMBL" id="VDK52553.1"/>
    </source>
</evidence>
<reference evidence="2 3" key="2">
    <citation type="submission" date="2018-11" db="EMBL/GenBank/DDBJ databases">
        <authorList>
            <consortium name="Pathogen Informatics"/>
        </authorList>
    </citation>
    <scope>NUCLEOTIDE SEQUENCE [LARGE SCALE GENOMIC DNA]</scope>
</reference>
<gene>
    <name evidence="2" type="ORF">ASIM_LOCUS14480</name>
</gene>
<dbReference type="EMBL" id="UYRR01031777">
    <property type="protein sequence ID" value="VDK52553.1"/>
    <property type="molecule type" value="Genomic_DNA"/>
</dbReference>